<keyword evidence="2" id="KW-0732">Signal</keyword>
<dbReference type="Gene3D" id="2.30.180.10">
    <property type="entry name" value="FAS1 domain"/>
    <property type="match status" value="2"/>
</dbReference>
<dbReference type="InterPro" id="IPR000782">
    <property type="entry name" value="FAS1_domain"/>
</dbReference>
<dbReference type="SUPFAM" id="SSF82153">
    <property type="entry name" value="FAS1 domain"/>
    <property type="match status" value="2"/>
</dbReference>
<gene>
    <name evidence="4" type="ORF">K493DRAFT_311936</name>
</gene>
<dbReference type="EMBL" id="MCFE01000052">
    <property type="protein sequence ID" value="ORY02901.1"/>
    <property type="molecule type" value="Genomic_DNA"/>
</dbReference>
<dbReference type="PROSITE" id="PS50213">
    <property type="entry name" value="FAS1"/>
    <property type="match status" value="2"/>
</dbReference>
<feature type="domain" description="FAS1" evidence="3">
    <location>
        <begin position="170"/>
        <end position="296"/>
    </location>
</feature>
<name>A0A1Y1YXZ7_9FUNG</name>
<keyword evidence="5" id="KW-1185">Reference proteome</keyword>
<feature type="domain" description="FAS1" evidence="3">
    <location>
        <begin position="24"/>
        <end position="168"/>
    </location>
</feature>
<dbReference type="Proteomes" id="UP000193498">
    <property type="component" value="Unassembled WGS sequence"/>
</dbReference>
<dbReference type="Pfam" id="PF02469">
    <property type="entry name" value="Fasciclin"/>
    <property type="match status" value="2"/>
</dbReference>
<feature type="chain" id="PRO_5013141495" evidence="2">
    <location>
        <begin position="21"/>
        <end position="344"/>
    </location>
</feature>
<evidence type="ECO:0000313" key="5">
    <source>
        <dbReference type="Proteomes" id="UP000193498"/>
    </source>
</evidence>
<dbReference type="AlphaFoldDB" id="A0A1Y1YXZ7"/>
<dbReference type="STRING" id="1314790.A0A1Y1YXZ7"/>
<dbReference type="FunFam" id="2.30.180.10:FF:000032">
    <property type="entry name" value="Fasciclin domain-containing protein, putative"/>
    <property type="match status" value="1"/>
</dbReference>
<accession>A0A1Y1YXZ7</accession>
<dbReference type="InterPro" id="IPR036378">
    <property type="entry name" value="FAS1_dom_sf"/>
</dbReference>
<feature type="region of interest" description="Disordered" evidence="1">
    <location>
        <begin position="301"/>
        <end position="323"/>
    </location>
</feature>
<dbReference type="GO" id="GO:0005615">
    <property type="term" value="C:extracellular space"/>
    <property type="evidence" value="ECO:0007669"/>
    <property type="project" value="TreeGrafter"/>
</dbReference>
<evidence type="ECO:0000256" key="2">
    <source>
        <dbReference type="SAM" id="SignalP"/>
    </source>
</evidence>
<feature type="compositionally biased region" description="Low complexity" evidence="1">
    <location>
        <begin position="301"/>
        <end position="317"/>
    </location>
</feature>
<dbReference type="SMART" id="SM00554">
    <property type="entry name" value="FAS1"/>
    <property type="match status" value="2"/>
</dbReference>
<dbReference type="InParanoid" id="A0A1Y1YXZ7"/>
<dbReference type="InterPro" id="IPR050904">
    <property type="entry name" value="Adhesion/Biosynth-related"/>
</dbReference>
<dbReference type="OrthoDB" id="286301at2759"/>
<comment type="caution">
    <text evidence="4">The sequence shown here is derived from an EMBL/GenBank/DDBJ whole genome shotgun (WGS) entry which is preliminary data.</text>
</comment>
<dbReference type="PANTHER" id="PTHR10900">
    <property type="entry name" value="PERIOSTIN-RELATED"/>
    <property type="match status" value="1"/>
</dbReference>
<organism evidence="4 5">
    <name type="scientific">Basidiobolus meristosporus CBS 931.73</name>
    <dbReference type="NCBI Taxonomy" id="1314790"/>
    <lineage>
        <taxon>Eukaryota</taxon>
        <taxon>Fungi</taxon>
        <taxon>Fungi incertae sedis</taxon>
        <taxon>Zoopagomycota</taxon>
        <taxon>Entomophthoromycotina</taxon>
        <taxon>Basidiobolomycetes</taxon>
        <taxon>Basidiobolales</taxon>
        <taxon>Basidiobolaceae</taxon>
        <taxon>Basidiobolus</taxon>
    </lineage>
</organism>
<reference evidence="4 5" key="1">
    <citation type="submission" date="2016-07" db="EMBL/GenBank/DDBJ databases">
        <title>Pervasive Adenine N6-methylation of Active Genes in Fungi.</title>
        <authorList>
            <consortium name="DOE Joint Genome Institute"/>
            <person name="Mondo S.J."/>
            <person name="Dannebaum R.O."/>
            <person name="Kuo R.C."/>
            <person name="Labutti K."/>
            <person name="Haridas S."/>
            <person name="Kuo A."/>
            <person name="Salamov A."/>
            <person name="Ahrendt S.R."/>
            <person name="Lipzen A."/>
            <person name="Sullivan W."/>
            <person name="Andreopoulos W.B."/>
            <person name="Clum A."/>
            <person name="Lindquist E."/>
            <person name="Daum C."/>
            <person name="Ramamoorthy G.K."/>
            <person name="Gryganskyi A."/>
            <person name="Culley D."/>
            <person name="Magnuson J.K."/>
            <person name="James T.Y."/>
            <person name="O'Malley M.A."/>
            <person name="Stajich J.E."/>
            <person name="Spatafora J.W."/>
            <person name="Visel A."/>
            <person name="Grigoriev I.V."/>
        </authorList>
    </citation>
    <scope>NUCLEOTIDE SEQUENCE [LARGE SCALE GENOMIC DNA]</scope>
    <source>
        <strain evidence="4 5">CBS 931.73</strain>
    </source>
</reference>
<evidence type="ECO:0000256" key="1">
    <source>
        <dbReference type="SAM" id="MobiDB-lite"/>
    </source>
</evidence>
<dbReference type="PANTHER" id="PTHR10900:SF77">
    <property type="entry name" value="FI19380P1"/>
    <property type="match status" value="1"/>
</dbReference>
<sequence>MKVQLFLSTVALSLIANTIAQDAQKSIVDNAVANSDLKTLASIVGSPAFSAIKTALSGAGPFTVFAPNDAAFTAANIDTSNTALVENVLKYHVISGKIQSADLQAIQFPTTLLTDASLVNLPDGKGQVVGVTKGDKGVTVAYGLKSANVVKADLESSNGVIHIIDQVLLPPVKPSQTASNANLTALVDALTKANLVETVDGLKGATIFAPVDEAFKKANAGSLNATALTNVLKYHVVSPGVKYSTDLKDGDKLTTVQGDVLNVKIANGSVTINGAKVVTANVLTSNGVVHVLDGVLIPGQQSNSSTTTGGSNPTTTPKSGASSSMGNINFGGILLGLIAISFAL</sequence>
<evidence type="ECO:0000313" key="4">
    <source>
        <dbReference type="EMBL" id="ORY02901.1"/>
    </source>
</evidence>
<proteinExistence type="predicted"/>
<protein>
    <submittedName>
        <fullName evidence="4">Fasciclin-domain-containing protein</fullName>
    </submittedName>
</protein>
<feature type="signal peptide" evidence="2">
    <location>
        <begin position="1"/>
        <end position="20"/>
    </location>
</feature>
<evidence type="ECO:0000259" key="3">
    <source>
        <dbReference type="PROSITE" id="PS50213"/>
    </source>
</evidence>